<dbReference type="GeneID" id="9044417"/>
<reference evidence="4 5" key="1">
    <citation type="submission" date="2008-07" db="EMBL/GenBank/DDBJ databases">
        <authorList>
            <person name="El-Sayed N."/>
            <person name="Caler E."/>
            <person name="Inman J."/>
            <person name="Amedeo P."/>
            <person name="Hass B."/>
            <person name="Wortman J."/>
        </authorList>
    </citation>
    <scope>NUCLEOTIDE SEQUENCE [LARGE SCALE GENOMIC DNA]</scope>
    <source>
        <strain evidence="5">ATCC 50983 / TXsc</strain>
    </source>
</reference>
<proteinExistence type="predicted"/>
<evidence type="ECO:0000259" key="3">
    <source>
        <dbReference type="Pfam" id="PF14772"/>
    </source>
</evidence>
<evidence type="ECO:0000256" key="2">
    <source>
        <dbReference type="SAM" id="MobiDB-lite"/>
    </source>
</evidence>
<dbReference type="AlphaFoldDB" id="C5LW23"/>
<evidence type="ECO:0000256" key="1">
    <source>
        <dbReference type="SAM" id="Coils"/>
    </source>
</evidence>
<feature type="coiled-coil region" evidence="1">
    <location>
        <begin position="94"/>
        <end position="128"/>
    </location>
</feature>
<keyword evidence="1" id="KW-0175">Coiled coil</keyword>
<gene>
    <name evidence="4" type="ORF">Pmar_PMAR019741</name>
</gene>
<dbReference type="RefSeq" id="XP_002766376.1">
    <property type="nucleotide sequence ID" value="XM_002766330.1"/>
</dbReference>
<sequence>MVPTPARRRYSSRIVGTVSGREVAPTPAMLRDTNNSSYGTYNASSHRMPIRTPRRGGEPYTPHDPIPPETTPAASIIPTEEVIEVAPVGWLAEREELQEELKRVYGALKALEEHSAEDRKLLARMRDRELNNTMESSRVGQQLEQYIVQLEGEVRALQAIPCSEQPVEEDAHVKEAECGSDYIVGAALILLALVEAISSRVDARLQVYSIEANEKVYRLTTTLKEVREACEELCGQKEAIVKELEEALRDKEENALALADSLATLASSREEFTRFTEQQAKKELVLLDRSADSQSAMSSARSMASQAYDLKWPEGAAVLHLKHQQQQPMAGLEGRLIEGCIREGKEGRL</sequence>
<dbReference type="Proteomes" id="UP000007800">
    <property type="component" value="Unassembled WGS sequence"/>
</dbReference>
<dbReference type="InterPro" id="IPR039505">
    <property type="entry name" value="DRC1/2_N"/>
</dbReference>
<evidence type="ECO:0000313" key="5">
    <source>
        <dbReference type="Proteomes" id="UP000007800"/>
    </source>
</evidence>
<keyword evidence="5" id="KW-1185">Reference proteome</keyword>
<feature type="domain" description="Dynein regulatory complex protein 1/2 N-terminal" evidence="3">
    <location>
        <begin position="208"/>
        <end position="254"/>
    </location>
</feature>
<evidence type="ECO:0000313" key="4">
    <source>
        <dbReference type="EMBL" id="EEQ99093.1"/>
    </source>
</evidence>
<protein>
    <recommendedName>
        <fullName evidence="3">Dynein regulatory complex protein 1/2 N-terminal domain-containing protein</fullName>
    </recommendedName>
</protein>
<feature type="compositionally biased region" description="Polar residues" evidence="2">
    <location>
        <begin position="32"/>
        <end position="45"/>
    </location>
</feature>
<organism evidence="5">
    <name type="scientific">Perkinsus marinus (strain ATCC 50983 / TXsc)</name>
    <dbReference type="NCBI Taxonomy" id="423536"/>
    <lineage>
        <taxon>Eukaryota</taxon>
        <taxon>Sar</taxon>
        <taxon>Alveolata</taxon>
        <taxon>Perkinsozoa</taxon>
        <taxon>Perkinsea</taxon>
        <taxon>Perkinsida</taxon>
        <taxon>Perkinsidae</taxon>
        <taxon>Perkinsus</taxon>
    </lineage>
</organism>
<feature type="region of interest" description="Disordered" evidence="2">
    <location>
        <begin position="23"/>
        <end position="66"/>
    </location>
</feature>
<feature type="coiled-coil region" evidence="1">
    <location>
        <begin position="227"/>
        <end position="261"/>
    </location>
</feature>
<dbReference type="Pfam" id="PF14772">
    <property type="entry name" value="NYD-SP28"/>
    <property type="match status" value="1"/>
</dbReference>
<accession>C5LW23</accession>
<dbReference type="InParanoid" id="C5LW23"/>
<dbReference type="EMBL" id="GG686046">
    <property type="protein sequence ID" value="EEQ99093.1"/>
    <property type="molecule type" value="Genomic_DNA"/>
</dbReference>
<name>C5LW23_PERM5</name>